<name>A0A1Y1YTT4_9PLEO</name>
<dbReference type="Proteomes" id="UP000193144">
    <property type="component" value="Unassembled WGS sequence"/>
</dbReference>
<dbReference type="EMBL" id="MCFA01000176">
    <property type="protein sequence ID" value="ORY00975.1"/>
    <property type="molecule type" value="Genomic_DNA"/>
</dbReference>
<sequence length="296" mass="33944">MTIAKFKHIDTNSYQGKPWNKVDGPGTSFTQLDHERKVENLRGQEEKFTTNNCGFAVYKSPATEKLFTNDAVIRSSYYPEVENLLREKLSGVKKVVFFDHTIRRRIKDAPRQPVQQVHVDQTPGAAEVRVRRHVPSDEAEELLNGRYQIINVWRPIENPASDFPLAVIDWRSTSPEDFIPVDLLYPKRDSFDADDDDRGKEQLPDPNSHETTDGYEVRGETMSVAANEKHRFYYLKDMTPEEVMLLKCFDSRGEGMEKGLPGLALRTPHTAFEDPETPPNAPGRQSIEVRCLVFYD</sequence>
<dbReference type="InterPro" id="IPR044053">
    <property type="entry name" value="AsaB-like"/>
</dbReference>
<dbReference type="STRING" id="1231657.A0A1Y1YTT4"/>
<dbReference type="GO" id="GO:0016491">
    <property type="term" value="F:oxidoreductase activity"/>
    <property type="evidence" value="ECO:0007669"/>
    <property type="project" value="InterPro"/>
</dbReference>
<comment type="similarity">
    <text evidence="1">Belongs to the asaB hydroxylase/desaturase family.</text>
</comment>
<evidence type="ECO:0000256" key="2">
    <source>
        <dbReference type="SAM" id="MobiDB-lite"/>
    </source>
</evidence>
<dbReference type="NCBIfam" id="NF041278">
    <property type="entry name" value="CmcJ_NvfI_EfuI"/>
    <property type="match status" value="1"/>
</dbReference>
<dbReference type="PANTHER" id="PTHR34598:SF4">
    <property type="entry name" value="7ALPHA-CEPHEM-METHOXYLASE P8 CHAIN RELATED PROTEIN"/>
    <property type="match status" value="1"/>
</dbReference>
<accession>A0A1Y1YTT4</accession>
<keyword evidence="4" id="KW-1185">Reference proteome</keyword>
<comment type="caution">
    <text evidence="3">The sequence shown here is derived from an EMBL/GenBank/DDBJ whole genome shotgun (WGS) entry which is preliminary data.</text>
</comment>
<protein>
    <recommendedName>
        <fullName evidence="5">Methyltransferase</fullName>
    </recommendedName>
</protein>
<dbReference type="OrthoDB" id="412788at2759"/>
<feature type="region of interest" description="Disordered" evidence="2">
    <location>
        <begin position="190"/>
        <end position="214"/>
    </location>
</feature>
<reference evidence="3 4" key="1">
    <citation type="submission" date="2016-07" db="EMBL/GenBank/DDBJ databases">
        <title>Pervasive Adenine N6-methylation of Active Genes in Fungi.</title>
        <authorList>
            <consortium name="DOE Joint Genome Institute"/>
            <person name="Mondo S.J."/>
            <person name="Dannebaum R.O."/>
            <person name="Kuo R.C."/>
            <person name="Labutti K."/>
            <person name="Haridas S."/>
            <person name="Kuo A."/>
            <person name="Salamov A."/>
            <person name="Ahrendt S.R."/>
            <person name="Lipzen A."/>
            <person name="Sullivan W."/>
            <person name="Andreopoulos W.B."/>
            <person name="Clum A."/>
            <person name="Lindquist E."/>
            <person name="Daum C."/>
            <person name="Ramamoorthy G.K."/>
            <person name="Gryganskyi A."/>
            <person name="Culley D."/>
            <person name="Magnuson J.K."/>
            <person name="James T.Y."/>
            <person name="O'Malley M.A."/>
            <person name="Stajich J.E."/>
            <person name="Spatafora J.W."/>
            <person name="Visel A."/>
            <person name="Grigoriev I.V."/>
        </authorList>
    </citation>
    <scope>NUCLEOTIDE SEQUENCE [LARGE SCALE GENOMIC DNA]</scope>
    <source>
        <strain evidence="3 4">CBS 115471</strain>
    </source>
</reference>
<organism evidence="3 4">
    <name type="scientific">Clohesyomyces aquaticus</name>
    <dbReference type="NCBI Taxonomy" id="1231657"/>
    <lineage>
        <taxon>Eukaryota</taxon>
        <taxon>Fungi</taxon>
        <taxon>Dikarya</taxon>
        <taxon>Ascomycota</taxon>
        <taxon>Pezizomycotina</taxon>
        <taxon>Dothideomycetes</taxon>
        <taxon>Pleosporomycetidae</taxon>
        <taxon>Pleosporales</taxon>
        <taxon>Lindgomycetaceae</taxon>
        <taxon>Clohesyomyces</taxon>
    </lineage>
</organism>
<dbReference type="AlphaFoldDB" id="A0A1Y1YTT4"/>
<evidence type="ECO:0008006" key="5">
    <source>
        <dbReference type="Google" id="ProtNLM"/>
    </source>
</evidence>
<evidence type="ECO:0000313" key="4">
    <source>
        <dbReference type="Proteomes" id="UP000193144"/>
    </source>
</evidence>
<dbReference type="PANTHER" id="PTHR34598">
    <property type="entry name" value="BLL6449 PROTEIN"/>
    <property type="match status" value="1"/>
</dbReference>
<evidence type="ECO:0000256" key="1">
    <source>
        <dbReference type="ARBA" id="ARBA00023604"/>
    </source>
</evidence>
<evidence type="ECO:0000313" key="3">
    <source>
        <dbReference type="EMBL" id="ORY00975.1"/>
    </source>
</evidence>
<gene>
    <name evidence="3" type="ORF">BCR34DRAFT_575336</name>
</gene>
<proteinExistence type="inferred from homology"/>